<keyword evidence="2" id="KW-0472">Membrane</keyword>
<dbReference type="Pfam" id="PF03743">
    <property type="entry name" value="TrbI"/>
    <property type="match status" value="1"/>
</dbReference>
<evidence type="ECO:0008006" key="5">
    <source>
        <dbReference type="Google" id="ProtNLM"/>
    </source>
</evidence>
<evidence type="ECO:0000313" key="3">
    <source>
        <dbReference type="EMBL" id="RGP89870.1"/>
    </source>
</evidence>
<dbReference type="EMBL" id="MCBA01000067">
    <property type="protein sequence ID" value="RGP89870.1"/>
    <property type="molecule type" value="Genomic_DNA"/>
</dbReference>
<feature type="region of interest" description="Disordered" evidence="1">
    <location>
        <begin position="126"/>
        <end position="161"/>
    </location>
</feature>
<sequence length="404" mass="44119">MKKLTDAVHGWWFTKSFEERKRFTKWTVLAGAFAVYVFTGYYLENKSKTDTANPTEPPQTEVVLLDTPQDVLEKDIIALATESIDQKVQDAKVDFEQQLSQLTPIAEPSPEIVVDGAQRLQLDTRFPVPPGANNETPLDYGNQGEVSVPQEDAAQPQSQTEQWVRVGGLRRSQATTEDYSKAALPELQQTEERKITLPVGFMKARLLVGIHARSGEFGMSNPQQLVFLVQAPAQLPNKIKMDTAGCFVVTNAFGDISSGRIEAPPVSLTCLTHKGKYIAEAKGLKGFVQDQDGKRGLDARVVSYARHLLASSLFARTIEAFGSLGVAQGMVTSSSPLGTVQTVDSNKLAQTALAKGAEGSASDLSQYLLDLAKQTHPVMEHGAGKSVLLWLAETTELEIKEMKQ</sequence>
<keyword evidence="2" id="KW-1133">Transmembrane helix</keyword>
<evidence type="ECO:0000313" key="4">
    <source>
        <dbReference type="Proteomes" id="UP000266701"/>
    </source>
</evidence>
<protein>
    <recommendedName>
        <fullName evidence="5">Conjugal transfer protein TraB</fullName>
    </recommendedName>
</protein>
<feature type="transmembrane region" description="Helical" evidence="2">
    <location>
        <begin position="23"/>
        <end position="43"/>
    </location>
</feature>
<gene>
    <name evidence="3" type="ORF">BC353_09930</name>
</gene>
<dbReference type="RefSeq" id="WP_114729321.1">
    <property type="nucleotide sequence ID" value="NZ_JACTGM010000015.1"/>
</dbReference>
<evidence type="ECO:0000256" key="1">
    <source>
        <dbReference type="SAM" id="MobiDB-lite"/>
    </source>
</evidence>
<evidence type="ECO:0000256" key="2">
    <source>
        <dbReference type="SAM" id="Phobius"/>
    </source>
</evidence>
<name>A0A395TZ30_VIBCL</name>
<reference evidence="3 4" key="1">
    <citation type="journal article" date="2017" name="Emerg. Infect. Dis.">
        <title>Carbapenemase VCC-1-Producing Vibrio cholerae in Coastal Waters of Germany.</title>
        <authorList>
            <person name="Hammerl J.A."/>
            <person name="Jackel C."/>
            <person name="Bortolaia V."/>
            <person name="Schwartz K."/>
            <person name="Bier N."/>
            <person name="Hendriksen R.S."/>
            <person name="Guerra B."/>
            <person name="Strauch E."/>
        </authorList>
    </citation>
    <scope>NUCLEOTIDE SEQUENCE [LARGE SCALE GENOMIC DNA]</scope>
    <source>
        <strain evidence="3 4">VN-2825</strain>
    </source>
</reference>
<accession>A0A395TZ30</accession>
<dbReference type="AlphaFoldDB" id="A0A395TZ30"/>
<keyword evidence="2" id="KW-0812">Transmembrane</keyword>
<dbReference type="CDD" id="cd16430">
    <property type="entry name" value="TraB"/>
    <property type="match status" value="1"/>
</dbReference>
<dbReference type="InterPro" id="IPR005498">
    <property type="entry name" value="T4SS_VirB10/TraB/TrbI"/>
</dbReference>
<comment type="caution">
    <text evidence="3">The sequence shown here is derived from an EMBL/GenBank/DDBJ whole genome shotgun (WGS) entry which is preliminary data.</text>
</comment>
<organism evidence="3 4">
    <name type="scientific">Vibrio cholerae</name>
    <dbReference type="NCBI Taxonomy" id="666"/>
    <lineage>
        <taxon>Bacteria</taxon>
        <taxon>Pseudomonadati</taxon>
        <taxon>Pseudomonadota</taxon>
        <taxon>Gammaproteobacteria</taxon>
        <taxon>Vibrionales</taxon>
        <taxon>Vibrionaceae</taxon>
        <taxon>Vibrio</taxon>
    </lineage>
</organism>
<proteinExistence type="predicted"/>
<dbReference type="Proteomes" id="UP000266701">
    <property type="component" value="Unassembled WGS sequence"/>
</dbReference>